<evidence type="ECO:0008006" key="4">
    <source>
        <dbReference type="Google" id="ProtNLM"/>
    </source>
</evidence>
<reference evidence="2 3" key="1">
    <citation type="submission" date="2019-07" db="EMBL/GenBank/DDBJ databases">
        <authorList>
            <person name="Zhao L.H."/>
        </authorList>
    </citation>
    <scope>NUCLEOTIDE SEQUENCE [LARGE SCALE GENOMIC DNA]</scope>
    <source>
        <strain evidence="2 3">Co35</strain>
    </source>
</reference>
<dbReference type="AlphaFoldDB" id="A0A554S7N2"/>
<evidence type="ECO:0000313" key="2">
    <source>
        <dbReference type="EMBL" id="TSD62353.1"/>
    </source>
</evidence>
<dbReference type="RefSeq" id="WP_185973118.1">
    <property type="nucleotide sequence ID" value="NZ_VLNT01000009.1"/>
</dbReference>
<comment type="caution">
    <text evidence="2">The sequence shown here is derived from an EMBL/GenBank/DDBJ whole genome shotgun (WGS) entry which is preliminary data.</text>
</comment>
<dbReference type="EMBL" id="VLNT01000009">
    <property type="protein sequence ID" value="TSD62353.1"/>
    <property type="molecule type" value="Genomic_DNA"/>
</dbReference>
<protein>
    <recommendedName>
        <fullName evidence="4">Alpha/beta hydrolase</fullName>
    </recommendedName>
</protein>
<sequence>MTQVAGGYEVAVELDEPLPVLSDAPTLVVDGTEVGIAVESADGMTLTVTTSDPAVADAESVESGWASQSGSTDDGGSARELPQELLDRLDTPLATLDVDPTSHGDVDYTVADYHFGDQAIDLLNIGGVRGDLQGRVYLPETDGPHPTVILLHGRHSVCYNAENNRAANVWPCPAATPETIPNHAGYDGTGEALASHGYAVVSISANAVNANDNQLAPDLGAMARGQLILDSLDFLAQANAGEEVSFHDDATDRDVNFDDALGEGLTAADFVGKFDFGNVGIMGHSRGGEGATAAVALNAARNDPYGLTAVLPLAPVDFGRMTVPDVPMQVILPYCDGDVSNQQGQHMLDDSRYGFGDDVLRTGTWVMGANHNFFNTVWTPGLFRPVCRTIGVARTSTPLLRPIPRAARIPRSPSRRSG</sequence>
<dbReference type="Proteomes" id="UP000316988">
    <property type="component" value="Unassembled WGS sequence"/>
</dbReference>
<organism evidence="2 3">
    <name type="scientific">Aeromicrobium piscarium</name>
    <dbReference type="NCBI Taxonomy" id="2590901"/>
    <lineage>
        <taxon>Bacteria</taxon>
        <taxon>Bacillati</taxon>
        <taxon>Actinomycetota</taxon>
        <taxon>Actinomycetes</taxon>
        <taxon>Propionibacteriales</taxon>
        <taxon>Nocardioidaceae</taxon>
        <taxon>Aeromicrobium</taxon>
    </lineage>
</organism>
<name>A0A554S7N2_9ACTN</name>
<feature type="region of interest" description="Disordered" evidence="1">
    <location>
        <begin position="57"/>
        <end position="79"/>
    </location>
</feature>
<keyword evidence="3" id="KW-1185">Reference proteome</keyword>
<dbReference type="Gene3D" id="3.40.50.1820">
    <property type="entry name" value="alpha/beta hydrolase"/>
    <property type="match status" value="1"/>
</dbReference>
<evidence type="ECO:0000256" key="1">
    <source>
        <dbReference type="SAM" id="MobiDB-lite"/>
    </source>
</evidence>
<gene>
    <name evidence="2" type="ORF">FNM00_12010</name>
</gene>
<feature type="compositionally biased region" description="Polar residues" evidence="1">
    <location>
        <begin position="65"/>
        <end position="74"/>
    </location>
</feature>
<proteinExistence type="predicted"/>
<evidence type="ECO:0000313" key="3">
    <source>
        <dbReference type="Proteomes" id="UP000316988"/>
    </source>
</evidence>
<accession>A0A554S7N2</accession>
<dbReference type="SUPFAM" id="SSF53474">
    <property type="entry name" value="alpha/beta-Hydrolases"/>
    <property type="match status" value="1"/>
</dbReference>
<dbReference type="InterPro" id="IPR029058">
    <property type="entry name" value="AB_hydrolase_fold"/>
</dbReference>